<evidence type="ECO:0000256" key="1">
    <source>
        <dbReference type="SAM" id="MobiDB-lite"/>
    </source>
</evidence>
<gene>
    <name evidence="2" type="ORF">MONAX_5E046940</name>
</gene>
<dbReference type="EMBL" id="CABDUW010000956">
    <property type="protein sequence ID" value="VTJ77272.1"/>
    <property type="molecule type" value="Genomic_DNA"/>
</dbReference>
<comment type="caution">
    <text evidence="2">The sequence shown here is derived from an EMBL/GenBank/DDBJ whole genome shotgun (WGS) entry which is preliminary data.</text>
</comment>
<dbReference type="Gene3D" id="3.80.10.10">
    <property type="entry name" value="Ribonuclease Inhibitor"/>
    <property type="match status" value="1"/>
</dbReference>
<feature type="compositionally biased region" description="Acidic residues" evidence="1">
    <location>
        <begin position="1"/>
        <end position="19"/>
    </location>
</feature>
<dbReference type="Proteomes" id="UP000335636">
    <property type="component" value="Unassembled WGS sequence"/>
</dbReference>
<accession>A0A5E4C8S9</accession>
<reference evidence="2" key="1">
    <citation type="submission" date="2019-04" db="EMBL/GenBank/DDBJ databases">
        <authorList>
            <person name="Alioto T."/>
            <person name="Alioto T."/>
        </authorList>
    </citation>
    <scope>NUCLEOTIDE SEQUENCE [LARGE SCALE GENOMIC DNA]</scope>
</reference>
<dbReference type="AlphaFoldDB" id="A0A5E4C8S9"/>
<proteinExistence type="predicted"/>
<dbReference type="SUPFAM" id="SSF52047">
    <property type="entry name" value="RNI-like"/>
    <property type="match status" value="1"/>
</dbReference>
<name>A0A5E4C8S9_MARMO</name>
<feature type="region of interest" description="Disordered" evidence="1">
    <location>
        <begin position="1"/>
        <end position="27"/>
    </location>
</feature>
<sequence length="247" mass="27673">MDHDEEPLESNSKDEDDTELTPKGSDDTLYCEAEAIWTVEKEKPPKEDSETDLEIEDTEKFFTIGPKELYLEACKLVGVVPVSYFIRNMEEPHMNLNYHGLGPRGTKAIAIAMVEKGPALDQSEQGTGEVTNRFSFFPPPLGWLKSNTTITKLELEDNCIMDTGVTCLVQMLQENYYLQELVGALLCWLLPPHWGPRAQGAQAESPVTLRAALDCLKPVIRLFPSRWDFSDEGHPSEAGDGLDSLWP</sequence>
<dbReference type="PANTHER" id="PTHR24114">
    <property type="entry name" value="LEUCINE RICH REPEAT FAMILY PROTEIN"/>
    <property type="match status" value="1"/>
</dbReference>
<dbReference type="PANTHER" id="PTHR24114:SF49">
    <property type="entry name" value="LEUCINE-RICH REPEAT-CONTAINING PROTEIN 74A"/>
    <property type="match status" value="1"/>
</dbReference>
<evidence type="ECO:0000313" key="2">
    <source>
        <dbReference type="EMBL" id="VTJ77272.1"/>
    </source>
</evidence>
<dbReference type="InterPro" id="IPR032675">
    <property type="entry name" value="LRR_dom_sf"/>
</dbReference>
<protein>
    <submittedName>
        <fullName evidence="2">Uncharacterized protein</fullName>
    </submittedName>
</protein>
<organism evidence="2 3">
    <name type="scientific">Marmota monax</name>
    <name type="common">Woodchuck</name>
    <dbReference type="NCBI Taxonomy" id="9995"/>
    <lineage>
        <taxon>Eukaryota</taxon>
        <taxon>Metazoa</taxon>
        <taxon>Chordata</taxon>
        <taxon>Craniata</taxon>
        <taxon>Vertebrata</taxon>
        <taxon>Euteleostomi</taxon>
        <taxon>Mammalia</taxon>
        <taxon>Eutheria</taxon>
        <taxon>Euarchontoglires</taxon>
        <taxon>Glires</taxon>
        <taxon>Rodentia</taxon>
        <taxon>Sciuromorpha</taxon>
        <taxon>Sciuridae</taxon>
        <taxon>Xerinae</taxon>
        <taxon>Marmotini</taxon>
        <taxon>Marmota</taxon>
    </lineage>
</organism>
<keyword evidence="3" id="KW-1185">Reference proteome</keyword>
<evidence type="ECO:0000313" key="3">
    <source>
        <dbReference type="Proteomes" id="UP000335636"/>
    </source>
</evidence>
<dbReference type="InterPro" id="IPR052394">
    <property type="entry name" value="LRR-containing"/>
</dbReference>